<evidence type="ECO:0008006" key="4">
    <source>
        <dbReference type="Google" id="ProtNLM"/>
    </source>
</evidence>
<organism evidence="2 3">
    <name type="scientific">Leptospira stimsonii</name>
    <dbReference type="NCBI Taxonomy" id="2202203"/>
    <lineage>
        <taxon>Bacteria</taxon>
        <taxon>Pseudomonadati</taxon>
        <taxon>Spirochaetota</taxon>
        <taxon>Spirochaetia</taxon>
        <taxon>Leptospirales</taxon>
        <taxon>Leptospiraceae</taxon>
        <taxon>Leptospira</taxon>
    </lineage>
</organism>
<feature type="region of interest" description="Disordered" evidence="1">
    <location>
        <begin position="178"/>
        <end position="202"/>
    </location>
</feature>
<evidence type="ECO:0000313" key="2">
    <source>
        <dbReference type="EMBL" id="TGM17277.1"/>
    </source>
</evidence>
<evidence type="ECO:0000256" key="1">
    <source>
        <dbReference type="SAM" id="MobiDB-lite"/>
    </source>
</evidence>
<protein>
    <recommendedName>
        <fullName evidence="4">DUF1351 domain-containing protein</fullName>
    </recommendedName>
</protein>
<reference evidence="3" key="1">
    <citation type="journal article" date="2019" name="PLoS Negl. Trop. Dis.">
        <title>Revisiting the worldwide diversity of Leptospira species in the environment.</title>
        <authorList>
            <person name="Vincent A.T."/>
            <person name="Schiettekatte O."/>
            <person name="Bourhy P."/>
            <person name="Veyrier F.J."/>
            <person name="Picardeau M."/>
        </authorList>
    </citation>
    <scope>NUCLEOTIDE SEQUENCE [LARGE SCALE GENOMIC DNA]</scope>
    <source>
        <strain evidence="3">201702407</strain>
    </source>
</reference>
<accession>A0ABY2N565</accession>
<gene>
    <name evidence="2" type="ORF">EHQ90_07810</name>
</gene>
<feature type="non-terminal residue" evidence="2">
    <location>
        <position position="278"/>
    </location>
</feature>
<sequence length="278" mass="32032">METTLSIIENAENPIVSLVEKFVDLEPETRQSLTKSFVEFLSQADEWESRKTELLVTDASQTKEMKAAKEARLTLKKIRVNAEHTRKRLKQDSLQKGKAIDSIAKIINEKIEPLETYYEAQEKFVEIEEAKRIQKLRDERIPKLAPYVENVAYFDLVNMTESAFQDLVLSSKSASEAKAEKEKKDNEERIAKEQEAESERAKIKAENEVLANENKALSTELEMKKQQEEKVKKEEQHRSMVASLLPDKEKLLELVRTLDSIQLPELKTEEAKAILENV</sequence>
<keyword evidence="3" id="KW-1185">Reference proteome</keyword>
<dbReference type="EMBL" id="RQGT01000059">
    <property type="protein sequence ID" value="TGM17277.1"/>
    <property type="molecule type" value="Genomic_DNA"/>
</dbReference>
<name>A0ABY2N565_9LEPT</name>
<evidence type="ECO:0000313" key="3">
    <source>
        <dbReference type="Proteomes" id="UP000297422"/>
    </source>
</evidence>
<dbReference type="RefSeq" id="WP_135684595.1">
    <property type="nucleotide sequence ID" value="NZ_RQGT01000059.1"/>
</dbReference>
<dbReference type="Proteomes" id="UP000297422">
    <property type="component" value="Unassembled WGS sequence"/>
</dbReference>
<comment type="caution">
    <text evidence="2">The sequence shown here is derived from an EMBL/GenBank/DDBJ whole genome shotgun (WGS) entry which is preliminary data.</text>
</comment>
<proteinExistence type="predicted"/>